<gene>
    <name evidence="15" type="primary">aat</name>
    <name evidence="16" type="ORF">SAMN05444390_101525</name>
</gene>
<accession>A0A1H5UVQ9</accession>
<dbReference type="Proteomes" id="UP000236745">
    <property type="component" value="Unassembled WGS sequence"/>
</dbReference>
<evidence type="ECO:0000256" key="9">
    <source>
        <dbReference type="ARBA" id="ARBA00061535"/>
    </source>
</evidence>
<evidence type="ECO:0000256" key="14">
    <source>
        <dbReference type="ARBA" id="ARBA00083640"/>
    </source>
</evidence>
<comment type="function">
    <text evidence="8 15">Functions in the N-end rule pathway of protein degradation where it conjugates Leu, Phe and, less efficiently, Met from aminoacyl-tRNAs to the N-termini of proteins containing an N-terminal arginine or lysine.</text>
</comment>
<evidence type="ECO:0000256" key="10">
    <source>
        <dbReference type="ARBA" id="ARBA00066767"/>
    </source>
</evidence>
<dbReference type="InterPro" id="IPR042221">
    <property type="entry name" value="Leu/Phe-tRNA_Trfase_N"/>
</dbReference>
<dbReference type="EMBL" id="FNVQ01000001">
    <property type="protein sequence ID" value="SEF79044.1"/>
    <property type="molecule type" value="Genomic_DNA"/>
</dbReference>
<reference evidence="16 17" key="1">
    <citation type="submission" date="2016-10" db="EMBL/GenBank/DDBJ databases">
        <authorList>
            <person name="de Groot N.N."/>
        </authorList>
    </citation>
    <scope>NUCLEOTIDE SEQUENCE [LARGE SCALE GENOMIC DNA]</scope>
    <source>
        <strain evidence="16 17">DSM 22012</strain>
    </source>
</reference>
<evidence type="ECO:0000256" key="13">
    <source>
        <dbReference type="ARBA" id="ARBA00077165"/>
    </source>
</evidence>
<dbReference type="NCBIfam" id="TIGR00667">
    <property type="entry name" value="aat"/>
    <property type="match status" value="1"/>
</dbReference>
<dbReference type="InterPro" id="IPR016181">
    <property type="entry name" value="Acyl_CoA_acyltransferase"/>
</dbReference>
<evidence type="ECO:0000313" key="17">
    <source>
        <dbReference type="Proteomes" id="UP000236745"/>
    </source>
</evidence>
<dbReference type="FunFam" id="3.30.70.3550:FF:000001">
    <property type="entry name" value="Leucyl/phenylalanyl-tRNA--protein transferase"/>
    <property type="match status" value="1"/>
</dbReference>
<evidence type="ECO:0000256" key="11">
    <source>
        <dbReference type="ARBA" id="ARBA00074372"/>
    </source>
</evidence>
<keyword evidence="3 15" id="KW-0808">Transferase</keyword>
<evidence type="ECO:0000256" key="2">
    <source>
        <dbReference type="ARBA" id="ARBA00022490"/>
    </source>
</evidence>
<dbReference type="Gene3D" id="3.40.630.70">
    <property type="entry name" value="Leucyl/phenylalanyl-tRNA-protein transferase, C-terminal domain"/>
    <property type="match status" value="1"/>
</dbReference>
<evidence type="ECO:0000256" key="3">
    <source>
        <dbReference type="ARBA" id="ARBA00022679"/>
    </source>
</evidence>
<name>A0A1H5UVQ9_9GAMM</name>
<dbReference type="HAMAP" id="MF_00688">
    <property type="entry name" value="Leu_Phe_trans"/>
    <property type="match status" value="1"/>
</dbReference>
<comment type="similarity">
    <text evidence="9 15">Belongs to the L/F-transferase family.</text>
</comment>
<comment type="catalytic activity">
    <reaction evidence="7 15">
        <text>N-terminal L-lysyl-[protein] + L-leucyl-tRNA(Leu) = N-terminal L-leucyl-L-lysyl-[protein] + tRNA(Leu) + H(+)</text>
        <dbReference type="Rhea" id="RHEA:12340"/>
        <dbReference type="Rhea" id="RHEA-COMP:9613"/>
        <dbReference type="Rhea" id="RHEA-COMP:9622"/>
        <dbReference type="Rhea" id="RHEA-COMP:12670"/>
        <dbReference type="Rhea" id="RHEA-COMP:12671"/>
        <dbReference type="ChEBI" id="CHEBI:15378"/>
        <dbReference type="ChEBI" id="CHEBI:65249"/>
        <dbReference type="ChEBI" id="CHEBI:78442"/>
        <dbReference type="ChEBI" id="CHEBI:78494"/>
        <dbReference type="ChEBI" id="CHEBI:133043"/>
        <dbReference type="EC" id="2.3.2.6"/>
    </reaction>
</comment>
<dbReference type="OrthoDB" id="9790282at2"/>
<dbReference type="RefSeq" id="WP_104001508.1">
    <property type="nucleotide sequence ID" value="NZ_FNVQ01000001.1"/>
</dbReference>
<sequence length="235" mass="27092">MIPWLHPTRHEFPPVNQALESPNGLLAAGGDLSPQRILNAYRHGIFPWYNADEPILWWSPNPRCVLFPDELHISRSLRKKMRREEFRVTFDKNFAQVIDACAAPRQYSEDTWIGQDIKNAYCSLHHMGAAHSVEVWDQDELVGGLYGIAMGRIFFGESMFSRRTDASKIGFAYLVEHLKNWGYDLIDCQVYNDHLASLGAREIPRDEFIQLLNRLLEAGTPHEWHATRLYQNKGG</sequence>
<dbReference type="AlphaFoldDB" id="A0A1H5UVQ9"/>
<proteinExistence type="inferred from homology"/>
<dbReference type="SUPFAM" id="SSF55729">
    <property type="entry name" value="Acyl-CoA N-acyltransferases (Nat)"/>
    <property type="match status" value="1"/>
</dbReference>
<comment type="subcellular location">
    <subcellularLocation>
        <location evidence="1 15">Cytoplasm</location>
    </subcellularLocation>
</comment>
<dbReference type="EC" id="2.3.2.6" evidence="10 15"/>
<dbReference type="Gene3D" id="3.30.70.3550">
    <property type="entry name" value="Leucyl/phenylalanyl-tRNA-protein transferase, N-terminal domain"/>
    <property type="match status" value="1"/>
</dbReference>
<evidence type="ECO:0000256" key="5">
    <source>
        <dbReference type="ARBA" id="ARBA00050607"/>
    </source>
</evidence>
<keyword evidence="2 15" id="KW-0963">Cytoplasm</keyword>
<evidence type="ECO:0000256" key="6">
    <source>
        <dbReference type="ARBA" id="ARBA00050652"/>
    </source>
</evidence>
<evidence type="ECO:0000313" key="16">
    <source>
        <dbReference type="EMBL" id="SEF79044.1"/>
    </source>
</evidence>
<comment type="catalytic activity">
    <reaction evidence="5 15">
        <text>L-phenylalanyl-tRNA(Phe) + an N-terminal L-alpha-aminoacyl-[protein] = an N-terminal L-phenylalanyl-L-alpha-aminoacyl-[protein] + tRNA(Phe)</text>
        <dbReference type="Rhea" id="RHEA:43632"/>
        <dbReference type="Rhea" id="RHEA-COMP:9668"/>
        <dbReference type="Rhea" id="RHEA-COMP:9699"/>
        <dbReference type="Rhea" id="RHEA-COMP:10636"/>
        <dbReference type="Rhea" id="RHEA-COMP:10637"/>
        <dbReference type="ChEBI" id="CHEBI:78442"/>
        <dbReference type="ChEBI" id="CHEBI:78531"/>
        <dbReference type="ChEBI" id="CHEBI:78597"/>
        <dbReference type="ChEBI" id="CHEBI:83561"/>
        <dbReference type="EC" id="2.3.2.6"/>
    </reaction>
</comment>
<keyword evidence="17" id="KW-1185">Reference proteome</keyword>
<evidence type="ECO:0000256" key="4">
    <source>
        <dbReference type="ARBA" id="ARBA00023315"/>
    </source>
</evidence>
<evidence type="ECO:0000256" key="12">
    <source>
        <dbReference type="ARBA" id="ARBA00077136"/>
    </source>
</evidence>
<dbReference type="GO" id="GO:0005737">
    <property type="term" value="C:cytoplasm"/>
    <property type="evidence" value="ECO:0007669"/>
    <property type="project" value="UniProtKB-SubCell"/>
</dbReference>
<dbReference type="GO" id="GO:0008914">
    <property type="term" value="F:leucyl-tRNA--protein transferase activity"/>
    <property type="evidence" value="ECO:0007669"/>
    <property type="project" value="UniProtKB-UniRule"/>
</dbReference>
<dbReference type="PANTHER" id="PTHR30098:SF2">
    <property type="entry name" value="LEUCYL_PHENYLALANYL-TRNA--PROTEIN TRANSFERASE"/>
    <property type="match status" value="1"/>
</dbReference>
<dbReference type="InterPro" id="IPR042203">
    <property type="entry name" value="Leu/Phe-tRNA_Trfase_C"/>
</dbReference>
<dbReference type="GO" id="GO:0030163">
    <property type="term" value="P:protein catabolic process"/>
    <property type="evidence" value="ECO:0007669"/>
    <property type="project" value="UniProtKB-UniRule"/>
</dbReference>
<dbReference type="PANTHER" id="PTHR30098">
    <property type="entry name" value="LEUCYL/PHENYLALANYL-TRNA--PROTEIN TRANSFERASE"/>
    <property type="match status" value="1"/>
</dbReference>
<evidence type="ECO:0000256" key="1">
    <source>
        <dbReference type="ARBA" id="ARBA00004496"/>
    </source>
</evidence>
<evidence type="ECO:0000256" key="8">
    <source>
        <dbReference type="ARBA" id="ARBA00054043"/>
    </source>
</evidence>
<dbReference type="Pfam" id="PF03588">
    <property type="entry name" value="Leu_Phe_trans"/>
    <property type="match status" value="1"/>
</dbReference>
<organism evidence="16 17">
    <name type="scientific">Marinobacterium lutimaris</name>
    <dbReference type="NCBI Taxonomy" id="568106"/>
    <lineage>
        <taxon>Bacteria</taxon>
        <taxon>Pseudomonadati</taxon>
        <taxon>Pseudomonadota</taxon>
        <taxon>Gammaproteobacteria</taxon>
        <taxon>Oceanospirillales</taxon>
        <taxon>Oceanospirillaceae</taxon>
        <taxon>Marinobacterium</taxon>
    </lineage>
</organism>
<evidence type="ECO:0000256" key="15">
    <source>
        <dbReference type="HAMAP-Rule" id="MF_00688"/>
    </source>
</evidence>
<comment type="catalytic activity">
    <reaction evidence="6 15">
        <text>N-terminal L-arginyl-[protein] + L-leucyl-tRNA(Leu) = N-terminal L-leucyl-L-arginyl-[protein] + tRNA(Leu) + H(+)</text>
        <dbReference type="Rhea" id="RHEA:50416"/>
        <dbReference type="Rhea" id="RHEA-COMP:9613"/>
        <dbReference type="Rhea" id="RHEA-COMP:9622"/>
        <dbReference type="Rhea" id="RHEA-COMP:12672"/>
        <dbReference type="Rhea" id="RHEA-COMP:12673"/>
        <dbReference type="ChEBI" id="CHEBI:15378"/>
        <dbReference type="ChEBI" id="CHEBI:64719"/>
        <dbReference type="ChEBI" id="CHEBI:78442"/>
        <dbReference type="ChEBI" id="CHEBI:78494"/>
        <dbReference type="ChEBI" id="CHEBI:133044"/>
        <dbReference type="EC" id="2.3.2.6"/>
    </reaction>
</comment>
<dbReference type="FunFam" id="3.40.630.70:FF:000001">
    <property type="entry name" value="Leucyl/phenylalanyl-tRNA--protein transferase"/>
    <property type="match status" value="1"/>
</dbReference>
<protein>
    <recommendedName>
        <fullName evidence="11 15">Leucyl/phenylalanyl-tRNA--protein transferase</fullName>
        <ecNumber evidence="10 15">2.3.2.6</ecNumber>
    </recommendedName>
    <alternativeName>
        <fullName evidence="12 15">L/F-transferase</fullName>
    </alternativeName>
    <alternativeName>
        <fullName evidence="13 15">Leucyltransferase</fullName>
    </alternativeName>
    <alternativeName>
        <fullName evidence="14 15">Phenyalanyltransferase</fullName>
    </alternativeName>
</protein>
<dbReference type="InterPro" id="IPR004616">
    <property type="entry name" value="Leu/Phe-tRNA_Trfase"/>
</dbReference>
<evidence type="ECO:0000256" key="7">
    <source>
        <dbReference type="ARBA" id="ARBA00051538"/>
    </source>
</evidence>
<keyword evidence="4 15" id="KW-0012">Acyltransferase</keyword>